<organism evidence="2 3">
    <name type="scientific">Paenibacillus planticolens</name>
    <dbReference type="NCBI Taxonomy" id="2654976"/>
    <lineage>
        <taxon>Bacteria</taxon>
        <taxon>Bacillati</taxon>
        <taxon>Bacillota</taxon>
        <taxon>Bacilli</taxon>
        <taxon>Bacillales</taxon>
        <taxon>Paenibacillaceae</taxon>
        <taxon>Paenibacillus</taxon>
    </lineage>
</organism>
<evidence type="ECO:0000313" key="3">
    <source>
        <dbReference type="Proteomes" id="UP000618579"/>
    </source>
</evidence>
<dbReference type="RefSeq" id="WP_171683330.1">
    <property type="nucleotide sequence ID" value="NZ_WHNZ01000018.1"/>
</dbReference>
<dbReference type="InterPro" id="IPR029063">
    <property type="entry name" value="SAM-dependent_MTases_sf"/>
</dbReference>
<dbReference type="SUPFAM" id="SSF53335">
    <property type="entry name" value="S-adenosyl-L-methionine-dependent methyltransferases"/>
    <property type="match status" value="1"/>
</dbReference>
<dbReference type="Proteomes" id="UP000618579">
    <property type="component" value="Unassembled WGS sequence"/>
</dbReference>
<proteinExistence type="predicted"/>
<dbReference type="NCBIfam" id="TIGR03587">
    <property type="entry name" value="Pse_Me-ase"/>
    <property type="match status" value="1"/>
</dbReference>
<dbReference type="GO" id="GO:0008168">
    <property type="term" value="F:methyltransferase activity"/>
    <property type="evidence" value="ECO:0007669"/>
    <property type="project" value="UniProtKB-KW"/>
</dbReference>
<dbReference type="InterPro" id="IPR013216">
    <property type="entry name" value="Methyltransf_11"/>
</dbReference>
<dbReference type="InterPro" id="IPR020027">
    <property type="entry name" value="Pseudamin_synth-assoc_MeTrfase"/>
</dbReference>
<dbReference type="Pfam" id="PF08241">
    <property type="entry name" value="Methyltransf_11"/>
    <property type="match status" value="1"/>
</dbReference>
<dbReference type="EMBL" id="WHNZ01000018">
    <property type="protein sequence ID" value="NOV00468.1"/>
    <property type="molecule type" value="Genomic_DNA"/>
</dbReference>
<accession>A0ABX1ZNH0</accession>
<dbReference type="CDD" id="cd02440">
    <property type="entry name" value="AdoMet_MTases"/>
    <property type="match status" value="1"/>
</dbReference>
<comment type="caution">
    <text evidence="2">The sequence shown here is derived from an EMBL/GenBank/DDBJ whole genome shotgun (WGS) entry which is preliminary data.</text>
</comment>
<name>A0ABX1ZNH0_9BACL</name>
<evidence type="ECO:0000313" key="2">
    <source>
        <dbReference type="EMBL" id="NOV00468.1"/>
    </source>
</evidence>
<evidence type="ECO:0000259" key="1">
    <source>
        <dbReference type="Pfam" id="PF08241"/>
    </source>
</evidence>
<gene>
    <name evidence="2" type="ORF">GC097_10610</name>
</gene>
<keyword evidence="3" id="KW-1185">Reference proteome</keyword>
<protein>
    <submittedName>
        <fullName evidence="2">Methyltransferase domain-containing protein</fullName>
    </submittedName>
</protein>
<dbReference type="Gene3D" id="3.40.50.150">
    <property type="entry name" value="Vaccinia Virus protein VP39"/>
    <property type="match status" value="1"/>
</dbReference>
<keyword evidence="2" id="KW-0489">Methyltransferase</keyword>
<dbReference type="GO" id="GO:0032259">
    <property type="term" value="P:methylation"/>
    <property type="evidence" value="ECO:0007669"/>
    <property type="project" value="UniProtKB-KW"/>
</dbReference>
<feature type="domain" description="Methyltransferase type 11" evidence="1">
    <location>
        <begin position="57"/>
        <end position="145"/>
    </location>
</feature>
<keyword evidence="2" id="KW-0808">Transferase</keyword>
<reference evidence="2 3" key="1">
    <citation type="submission" date="2019-10" db="EMBL/GenBank/DDBJ databases">
        <title>Description of Paenibacillus pedi sp. nov.</title>
        <authorList>
            <person name="Carlier A."/>
            <person name="Qi S."/>
        </authorList>
    </citation>
    <scope>NUCLEOTIDE SEQUENCE [LARGE SCALE GENOMIC DNA]</scope>
    <source>
        <strain evidence="2 3">LMG 31457</strain>
    </source>
</reference>
<sequence length="210" mass="24703">METEQMNFWIGHFGANYTDRNTYNPKELDEFYNQQFGVSRTEMNEQFLGMLDISGVLEVGCNTGNQLACLQAAGYTNLFGIELQEYAIEKAKASTRNINILQGSAFDLPFKDNFFDLVYTSGVLIHISPKDIYIAMEEMVRVSKKYIWGFEYYSDHYEEIDYRGNGNKMWKTNFSELFIKRFDNLKLVKEVKYPYLKDMNIDQMYLLEKQ</sequence>